<protein>
    <submittedName>
        <fullName evidence="2">Helix-turn-helix domain-containing protein</fullName>
    </submittedName>
</protein>
<dbReference type="InterPro" id="IPR002197">
    <property type="entry name" value="HTH_Fis"/>
</dbReference>
<gene>
    <name evidence="2" type="ORF">PXX05_03145</name>
</gene>
<reference evidence="2 3" key="1">
    <citation type="submission" date="2023-02" db="EMBL/GenBank/DDBJ databases">
        <title>Genome Sequence of L. cardiaca H63T.</title>
        <authorList>
            <person name="Lopez A.E."/>
            <person name="Cianciotto N.P."/>
        </authorList>
    </citation>
    <scope>NUCLEOTIDE SEQUENCE [LARGE SCALE GENOMIC DNA]</scope>
    <source>
        <strain evidence="2 3">H63</strain>
    </source>
</reference>
<sequence length="36" mass="4148">MKEHNGNRQQVAAILGVSERTLRYKLAKMREEGYAV</sequence>
<evidence type="ECO:0000313" key="3">
    <source>
        <dbReference type="Proteomes" id="UP001222087"/>
    </source>
</evidence>
<dbReference type="SUPFAM" id="SSF46689">
    <property type="entry name" value="Homeodomain-like"/>
    <property type="match status" value="1"/>
</dbReference>
<evidence type="ECO:0000313" key="2">
    <source>
        <dbReference type="EMBL" id="WED43790.1"/>
    </source>
</evidence>
<keyword evidence="3" id="KW-1185">Reference proteome</keyword>
<feature type="domain" description="DNA binding HTH" evidence="1">
    <location>
        <begin position="1"/>
        <end position="28"/>
    </location>
</feature>
<accession>A0ABY8ASY0</accession>
<name>A0ABY8ASY0_9GAMM</name>
<proteinExistence type="predicted"/>
<organism evidence="2 3">
    <name type="scientific">Legionella cardiaca</name>
    <dbReference type="NCBI Taxonomy" id="1071983"/>
    <lineage>
        <taxon>Bacteria</taxon>
        <taxon>Pseudomonadati</taxon>
        <taxon>Pseudomonadota</taxon>
        <taxon>Gammaproteobacteria</taxon>
        <taxon>Legionellales</taxon>
        <taxon>Legionellaceae</taxon>
        <taxon>Legionella</taxon>
    </lineage>
</organism>
<dbReference type="EMBL" id="CP119078">
    <property type="protein sequence ID" value="WED43790.1"/>
    <property type="molecule type" value="Genomic_DNA"/>
</dbReference>
<dbReference type="Pfam" id="PF02954">
    <property type="entry name" value="HTH_8"/>
    <property type="match status" value="1"/>
</dbReference>
<dbReference type="Gene3D" id="1.10.10.60">
    <property type="entry name" value="Homeodomain-like"/>
    <property type="match status" value="1"/>
</dbReference>
<dbReference type="Proteomes" id="UP001222087">
    <property type="component" value="Chromosome"/>
</dbReference>
<evidence type="ECO:0000259" key="1">
    <source>
        <dbReference type="Pfam" id="PF02954"/>
    </source>
</evidence>
<dbReference type="InterPro" id="IPR009057">
    <property type="entry name" value="Homeodomain-like_sf"/>
</dbReference>
<dbReference type="RefSeq" id="WP_275089604.1">
    <property type="nucleotide sequence ID" value="NZ_CP119078.1"/>
</dbReference>